<dbReference type="STRING" id="5078.A0A135LKM5"/>
<dbReference type="GeneID" id="63710131"/>
<feature type="compositionally biased region" description="Polar residues" evidence="1">
    <location>
        <begin position="147"/>
        <end position="160"/>
    </location>
</feature>
<dbReference type="OMA" id="SPGNDWM"/>
<feature type="compositionally biased region" description="Polar residues" evidence="1">
    <location>
        <begin position="21"/>
        <end position="31"/>
    </location>
</feature>
<feature type="compositionally biased region" description="Polar residues" evidence="1">
    <location>
        <begin position="424"/>
        <end position="436"/>
    </location>
</feature>
<keyword evidence="3" id="KW-1185">Reference proteome</keyword>
<dbReference type="PANTHER" id="PTHR42106">
    <property type="entry name" value="CHROMOSOME 10, WHOLE GENOME SHOTGUN SEQUENCE"/>
    <property type="match status" value="1"/>
</dbReference>
<feature type="compositionally biased region" description="Low complexity" evidence="1">
    <location>
        <begin position="551"/>
        <end position="561"/>
    </location>
</feature>
<dbReference type="AlphaFoldDB" id="A0A135LKM5"/>
<feature type="compositionally biased region" description="Low complexity" evidence="1">
    <location>
        <begin position="276"/>
        <end position="290"/>
    </location>
</feature>
<dbReference type="EMBL" id="LHQR01000049">
    <property type="protein sequence ID" value="KXG49536.1"/>
    <property type="molecule type" value="Genomic_DNA"/>
</dbReference>
<dbReference type="OrthoDB" id="340550at2759"/>
<feature type="region of interest" description="Disordered" evidence="1">
    <location>
        <begin position="513"/>
        <end position="532"/>
    </location>
</feature>
<feature type="compositionally biased region" description="Basic and acidic residues" evidence="1">
    <location>
        <begin position="316"/>
        <end position="341"/>
    </location>
</feature>
<dbReference type="PANTHER" id="PTHR42106:SF1">
    <property type="match status" value="1"/>
</dbReference>
<organism evidence="2 3">
    <name type="scientific">Penicillium patulum</name>
    <name type="common">Penicillium griseofulvum</name>
    <dbReference type="NCBI Taxonomy" id="5078"/>
    <lineage>
        <taxon>Eukaryota</taxon>
        <taxon>Fungi</taxon>
        <taxon>Dikarya</taxon>
        <taxon>Ascomycota</taxon>
        <taxon>Pezizomycotina</taxon>
        <taxon>Eurotiomycetes</taxon>
        <taxon>Eurotiomycetidae</taxon>
        <taxon>Eurotiales</taxon>
        <taxon>Aspergillaceae</taxon>
        <taxon>Penicillium</taxon>
    </lineage>
</organism>
<protein>
    <submittedName>
        <fullName evidence="2">Uncharacterized protein</fullName>
    </submittedName>
</protein>
<feature type="region of interest" description="Disordered" evidence="1">
    <location>
        <begin position="147"/>
        <end position="216"/>
    </location>
</feature>
<reference evidence="2 3" key="1">
    <citation type="journal article" date="2016" name="BMC Genomics">
        <title>Genome sequencing and secondary metabolism of the postharvest pathogen Penicillium griseofulvum.</title>
        <authorList>
            <person name="Banani H."/>
            <person name="Marcet-Houben M."/>
            <person name="Ballester A.R."/>
            <person name="Abbruscato P."/>
            <person name="Gonzalez-Candelas L."/>
            <person name="Gabaldon T."/>
            <person name="Spadaro D."/>
        </authorList>
    </citation>
    <scope>NUCLEOTIDE SEQUENCE [LARGE SCALE GENOMIC DNA]</scope>
    <source>
        <strain evidence="2 3">PG3</strain>
    </source>
</reference>
<comment type="caution">
    <text evidence="2">The sequence shown here is derived from an EMBL/GenBank/DDBJ whole genome shotgun (WGS) entry which is preliminary data.</text>
</comment>
<name>A0A135LKM5_PENPA</name>
<proteinExistence type="predicted"/>
<feature type="region of interest" description="Disordered" evidence="1">
    <location>
        <begin position="551"/>
        <end position="574"/>
    </location>
</feature>
<evidence type="ECO:0000256" key="1">
    <source>
        <dbReference type="SAM" id="MobiDB-lite"/>
    </source>
</evidence>
<feature type="compositionally biased region" description="Polar residues" evidence="1">
    <location>
        <begin position="46"/>
        <end position="66"/>
    </location>
</feature>
<dbReference type="RefSeq" id="XP_040648072.1">
    <property type="nucleotide sequence ID" value="XM_040794831.1"/>
</dbReference>
<feature type="compositionally biased region" description="Polar residues" evidence="1">
    <location>
        <begin position="83"/>
        <end position="96"/>
    </location>
</feature>
<gene>
    <name evidence="2" type="ORF">PGRI_071170</name>
</gene>
<feature type="region of interest" description="Disordered" evidence="1">
    <location>
        <begin position="267"/>
        <end position="360"/>
    </location>
</feature>
<accession>A0A135LKM5</accession>
<dbReference type="Proteomes" id="UP000070168">
    <property type="component" value="Unassembled WGS sequence"/>
</dbReference>
<evidence type="ECO:0000313" key="2">
    <source>
        <dbReference type="EMBL" id="KXG49536.1"/>
    </source>
</evidence>
<sequence length="628" mass="67037">MAQVRPPAPGRSVSAHGFESKLSQQLAQPHQTDLEHQLEPSRSPKSRSLSDASRPTPSQPSTGDLSRSSKDDTSIPVLPATPRRSSVAHSSLSLNLPSKPAASPSLTNRAPLSPKLDPSHIYGSPGSVLPRRSRGLDFSRACTNLHHSTLAESSPDSSPTVGGRGMAIPQRRGSLGATSVPLFSTSGPGDRTTISSSMSSVNMMESDTSSSEDESMADRDDIMLNTPQATRLSAPSPFASNMQSPGNEWMGGYSQAAASLMSFQRARFRKGRSRHSSSSASGNSSKHSPAPHSPPIMKSVEHSSGGYFAPRQSVHSRRESLSFGARDLRLSDMSDDSESRATRGGSPIPTPHPEGGGPLGVIRRAVTRRGSLLPKTKTFARIRAALMEEGAPVDSDMKREAEVVRQVRDTEPEPTPALGEFPSLQPSTSLDSTPSEDTAVKVGMDTASTDTFGKQASRNSGGVAFWNSFDGRYRTPPPVRQEGPPSLADEDMFMDMTPSTTIGSVTAESFKHRSRSSTPHAPGMPSIGEICRKRRRDDDFDPNLFKRRAVSPSVSVQSSPVMTHSHTVSDMGPNIWGPPPKPGLGAPFSERLSSETSNRTIAHPGGVKRVGLQGMTEASDGFMNMSID</sequence>
<feature type="compositionally biased region" description="Low complexity" evidence="1">
    <location>
        <begin position="195"/>
        <end position="209"/>
    </location>
</feature>
<evidence type="ECO:0000313" key="3">
    <source>
        <dbReference type="Proteomes" id="UP000070168"/>
    </source>
</evidence>
<feature type="region of interest" description="Disordered" evidence="1">
    <location>
        <begin position="1"/>
        <end position="128"/>
    </location>
</feature>
<feature type="region of interest" description="Disordered" evidence="1">
    <location>
        <begin position="410"/>
        <end position="437"/>
    </location>
</feature>